<accession>A0A9P7XPI6</accession>
<feature type="compositionally biased region" description="Polar residues" evidence="1">
    <location>
        <begin position="475"/>
        <end position="484"/>
    </location>
</feature>
<feature type="compositionally biased region" description="Low complexity" evidence="1">
    <location>
        <begin position="1130"/>
        <end position="1141"/>
    </location>
</feature>
<feature type="compositionally biased region" description="Pro residues" evidence="1">
    <location>
        <begin position="99"/>
        <end position="114"/>
    </location>
</feature>
<feature type="compositionally biased region" description="Low complexity" evidence="1">
    <location>
        <begin position="1148"/>
        <end position="1174"/>
    </location>
</feature>
<feature type="compositionally biased region" description="Low complexity" evidence="1">
    <location>
        <begin position="180"/>
        <end position="191"/>
    </location>
</feature>
<feature type="compositionally biased region" description="Low complexity" evidence="1">
    <location>
        <begin position="235"/>
        <end position="260"/>
    </location>
</feature>
<feature type="compositionally biased region" description="Low complexity" evidence="1">
    <location>
        <begin position="663"/>
        <end position="677"/>
    </location>
</feature>
<feature type="compositionally biased region" description="Pro residues" evidence="1">
    <location>
        <begin position="36"/>
        <end position="46"/>
    </location>
</feature>
<evidence type="ECO:0000313" key="2">
    <source>
        <dbReference type="EMBL" id="KAG9063644.1"/>
    </source>
</evidence>
<feature type="region of interest" description="Disordered" evidence="1">
    <location>
        <begin position="1220"/>
        <end position="1294"/>
    </location>
</feature>
<feature type="compositionally biased region" description="Low complexity" evidence="1">
    <location>
        <begin position="546"/>
        <end position="557"/>
    </location>
</feature>
<feature type="compositionally biased region" description="Low complexity" evidence="1">
    <location>
        <begin position="1109"/>
        <end position="1121"/>
    </location>
</feature>
<feature type="compositionally biased region" description="Basic and acidic residues" evidence="1">
    <location>
        <begin position="1226"/>
        <end position="1240"/>
    </location>
</feature>
<reference evidence="2" key="1">
    <citation type="submission" date="2021-06" db="EMBL/GenBank/DDBJ databases">
        <title>Genome Sequence of Mortierella hyaline Strain SCG-10, a Cold-Adapted, Nitrate-Reducing Fungus Isolated from Soil in Minnesota, USA.</title>
        <authorList>
            <person name="Aldossari N."/>
        </authorList>
    </citation>
    <scope>NUCLEOTIDE SEQUENCE</scope>
    <source>
        <strain evidence="2">SCG-10</strain>
    </source>
</reference>
<dbReference type="Proteomes" id="UP000707451">
    <property type="component" value="Unassembled WGS sequence"/>
</dbReference>
<feature type="region of interest" description="Disordered" evidence="1">
    <location>
        <begin position="1"/>
        <end position="785"/>
    </location>
</feature>
<feature type="compositionally biased region" description="Low complexity" evidence="1">
    <location>
        <begin position="352"/>
        <end position="364"/>
    </location>
</feature>
<proteinExistence type="predicted"/>
<dbReference type="PANTHER" id="PTHR48125:SF12">
    <property type="entry name" value="AT HOOK TRANSCRIPTION FACTOR FAMILY-RELATED"/>
    <property type="match status" value="1"/>
</dbReference>
<comment type="caution">
    <text evidence="2">The sequence shown here is derived from an EMBL/GenBank/DDBJ whole genome shotgun (WGS) entry which is preliminary data.</text>
</comment>
<feature type="compositionally biased region" description="Polar residues" evidence="1">
    <location>
        <begin position="262"/>
        <end position="274"/>
    </location>
</feature>
<evidence type="ECO:0000313" key="3">
    <source>
        <dbReference type="Proteomes" id="UP000707451"/>
    </source>
</evidence>
<feature type="compositionally biased region" description="Pro residues" evidence="1">
    <location>
        <begin position="627"/>
        <end position="638"/>
    </location>
</feature>
<feature type="compositionally biased region" description="Polar residues" evidence="1">
    <location>
        <begin position="154"/>
        <end position="175"/>
    </location>
</feature>
<feature type="compositionally biased region" description="Basic and acidic residues" evidence="1">
    <location>
        <begin position="1248"/>
        <end position="1258"/>
    </location>
</feature>
<gene>
    <name evidence="2" type="ORF">KI688_003755</name>
</gene>
<name>A0A9P7XPI6_9FUNG</name>
<protein>
    <submittedName>
        <fullName evidence="2">Uncharacterized protein</fullName>
    </submittedName>
</protein>
<dbReference type="PANTHER" id="PTHR48125">
    <property type="entry name" value="LP07818P1"/>
    <property type="match status" value="1"/>
</dbReference>
<feature type="compositionally biased region" description="Acidic residues" evidence="1">
    <location>
        <begin position="585"/>
        <end position="596"/>
    </location>
</feature>
<feature type="compositionally biased region" description="Pro residues" evidence="1">
    <location>
        <begin position="308"/>
        <end position="322"/>
    </location>
</feature>
<keyword evidence="3" id="KW-1185">Reference proteome</keyword>
<organism evidence="2 3">
    <name type="scientific">Linnemannia hyalina</name>
    <dbReference type="NCBI Taxonomy" id="64524"/>
    <lineage>
        <taxon>Eukaryota</taxon>
        <taxon>Fungi</taxon>
        <taxon>Fungi incertae sedis</taxon>
        <taxon>Mucoromycota</taxon>
        <taxon>Mortierellomycotina</taxon>
        <taxon>Mortierellomycetes</taxon>
        <taxon>Mortierellales</taxon>
        <taxon>Mortierellaceae</taxon>
        <taxon>Linnemannia</taxon>
    </lineage>
</organism>
<feature type="compositionally biased region" description="Polar residues" evidence="1">
    <location>
        <begin position="422"/>
        <end position="436"/>
    </location>
</feature>
<feature type="compositionally biased region" description="Basic and acidic residues" evidence="1">
    <location>
        <begin position="1285"/>
        <end position="1294"/>
    </location>
</feature>
<feature type="compositionally biased region" description="Low complexity" evidence="1">
    <location>
        <begin position="399"/>
        <end position="408"/>
    </location>
</feature>
<feature type="region of interest" description="Disordered" evidence="1">
    <location>
        <begin position="1073"/>
        <end position="1175"/>
    </location>
</feature>
<sequence length="1294" mass="137465">MDTNPAGGPRNGPPGNMTMRPPPSPGNGIMNANMRPPFPNQRPPPQQHQQQPGGNPAGRAPMTSPFPRQDPAPGVQSSGPMNPNIRPVPHQAPSNPSGPIRPPGGAPGGVPPQRPVQQQQQQPHLQQQQPRPQPPTPTGQHPQFAGQGRLPGANLNNGSQTQLRGGQNSPQSQPTLAMRPPHMQPGQMQPHVNGANVRLSGSYPNLTGPGMPPGNRLTPPSPSLGVTRSPQIRPLQQTQQTQGNGPLPQQQQQHPGQHHQSSLRPSASHPQLVQQAGIRPPHIQGSPVLAHQTAVRPPTPLMQHQPRPRPPQAAPHGQPPSPFSQNQQVAPGHAAQLDMPSINGGQPANGAPSPQQHPHLQPSQDMHQQQQRSPGARPIFDQMRQQTQPPYPAQGAGSPQNPQNANPAQRPPQRPTGPSQPQPTRQLQGPGSVPQSPQRPPTKEALASSPPAHGHDGQSIDGRPSLGEHGRGPNASPQQHNNQRPAHPQGLTGARPHPQQGPPGPAGFSGPHAPRPLQAPGSPMQRPLGFAEIKLSGPPPNTAPRQAPALQQPQLHHQQQEHKLHELQQPATLVEPDTPHSDSEGVYDDEEEDDIEGGGSRQTPPKSPAAQDIAPPSQTKPAAGGPPQGPPQGPPRGPPKGESHGLRKLSGAAGTGPVHIMQPSNNPTSPPASAFPTLGQPKPRVRPPPGNANHAPYRPPERPSQAPVMYSQSGQPTFTSPFPAQGDKDSSPAKSMVPQGAEATSSSVRPREGGLQKRVVASDSNATKTDSPASQQAPPSPKLHGLKGGPAILSLANHKTWAIRGGLVYLGYTAVFSCPPETTGVKGLYCKTTNGVGGLIKPFVAPHYNAHVGPHVDKYIAPVARQGHRIYIKVADPVVQGVFSAAGTVYKSTAKKHVDSAKEQVISILPYPFKPKSKATDKEAGETATGSAQDQPHFEKTSRQPIHVQEPNHASDSVEETVSHDEGIVEPMEETFVEKVEDVVEQVQEAVVEEAAPIAEVLVEDVTESPKEPAAVKEVEVETTTETEEIQQEEAIVVDDDINSFEADMDVPLKNEASEGSIFEKMAAFKDSMEGLREDFKEPEQEVKSEEASQPGEVPPTESEVQSDAAATPVEEASAPVVEEEEEVPTTESAEATAESTIEFADKPTAPSEESESTPAETAEATVEATVESPIVPIPEETFLVPESVESLATEEEVRETLPVEIESVTDAVPHTFETESVQSQEHVEEYTGAEKEVKGESVVVEGGEERGEQKVEEEVKEEEATFEQQAAPDSASASEVEGDGVGHKGHDEL</sequence>
<feature type="compositionally biased region" description="Low complexity" evidence="1">
    <location>
        <begin position="1"/>
        <end position="16"/>
    </location>
</feature>
<feature type="region of interest" description="Disordered" evidence="1">
    <location>
        <begin position="917"/>
        <end position="964"/>
    </location>
</feature>
<feature type="compositionally biased region" description="Low complexity" evidence="1">
    <location>
        <begin position="115"/>
        <end position="130"/>
    </location>
</feature>
<feature type="compositionally biased region" description="Polar residues" evidence="1">
    <location>
        <begin position="710"/>
        <end position="722"/>
    </location>
</feature>
<feature type="compositionally biased region" description="Basic and acidic residues" evidence="1">
    <location>
        <begin position="1073"/>
        <end position="1091"/>
    </location>
</feature>
<evidence type="ECO:0000256" key="1">
    <source>
        <dbReference type="SAM" id="MobiDB-lite"/>
    </source>
</evidence>
<dbReference type="EMBL" id="JAHRHY010000015">
    <property type="protein sequence ID" value="KAG9063644.1"/>
    <property type="molecule type" value="Genomic_DNA"/>
</dbReference>
<dbReference type="OrthoDB" id="2438502at2759"/>
<feature type="compositionally biased region" description="Pro residues" evidence="1">
    <location>
        <begin position="409"/>
        <end position="421"/>
    </location>
</feature>